<dbReference type="SUPFAM" id="SSF89095">
    <property type="entry name" value="GatB/YqeY motif"/>
    <property type="match status" value="1"/>
</dbReference>
<evidence type="ECO:0000313" key="5">
    <source>
        <dbReference type="Proteomes" id="UP000577956"/>
    </source>
</evidence>
<dbReference type="Gene3D" id="1.10.10.410">
    <property type="match status" value="1"/>
</dbReference>
<protein>
    <submittedName>
        <fullName evidence="4">Uncharacterized protein YqeY</fullName>
    </submittedName>
</protein>
<dbReference type="Proteomes" id="UP000577956">
    <property type="component" value="Unassembled WGS sequence"/>
</dbReference>
<keyword evidence="2" id="KW-0812">Transmembrane</keyword>
<feature type="compositionally biased region" description="Low complexity" evidence="1">
    <location>
        <begin position="661"/>
        <end position="676"/>
    </location>
</feature>
<keyword evidence="6" id="KW-1185">Reference proteome</keyword>
<dbReference type="EMBL" id="JACCBK010000001">
    <property type="protein sequence ID" value="NYD85735.1"/>
    <property type="molecule type" value="Genomic_DNA"/>
</dbReference>
<feature type="transmembrane region" description="Helical" evidence="2">
    <location>
        <begin position="629"/>
        <end position="650"/>
    </location>
</feature>
<accession>A0A7Y9FEC3</accession>
<proteinExistence type="predicted"/>
<dbReference type="PANTHER" id="PTHR28055:SF1">
    <property type="entry name" value="ALTERED INHERITANCE OF MITOCHONDRIA PROTEIN 41, MITOCHONDRIAL"/>
    <property type="match status" value="1"/>
</dbReference>
<dbReference type="Pfam" id="PF09424">
    <property type="entry name" value="YqeY"/>
    <property type="match status" value="1"/>
</dbReference>
<organism evidence="4 5">
    <name type="scientific">Cellulomonas oligotrophica</name>
    <dbReference type="NCBI Taxonomy" id="931536"/>
    <lineage>
        <taxon>Bacteria</taxon>
        <taxon>Bacillati</taxon>
        <taxon>Actinomycetota</taxon>
        <taxon>Actinomycetes</taxon>
        <taxon>Micrococcales</taxon>
        <taxon>Cellulomonadaceae</taxon>
        <taxon>Cellulomonas</taxon>
    </lineage>
</organism>
<dbReference type="Gene3D" id="1.10.1510.10">
    <property type="entry name" value="Uncharacterised protein YqeY/AIM41 PF09424, N-terminal domain"/>
    <property type="match status" value="1"/>
</dbReference>
<comment type="caution">
    <text evidence="4">The sequence shown here is derived from an EMBL/GenBank/DDBJ whole genome shotgun (WGS) entry which is preliminary data.</text>
</comment>
<evidence type="ECO:0000313" key="6">
    <source>
        <dbReference type="Proteomes" id="UP000618382"/>
    </source>
</evidence>
<evidence type="ECO:0000256" key="2">
    <source>
        <dbReference type="SAM" id="Phobius"/>
    </source>
</evidence>
<dbReference type="InterPro" id="IPR023168">
    <property type="entry name" value="GatB_Yqey_C_2"/>
</dbReference>
<dbReference type="Proteomes" id="UP000618382">
    <property type="component" value="Unassembled WGS sequence"/>
</dbReference>
<dbReference type="InterPro" id="IPR003789">
    <property type="entry name" value="Asn/Gln_tRNA_amidoTrase-B-like"/>
</dbReference>
<reference evidence="3 6" key="2">
    <citation type="submission" date="2021-01" db="EMBL/GenBank/DDBJ databases">
        <title>Whole genome shotgun sequence of Cellulomonas oligotrophica NBRC 109435.</title>
        <authorList>
            <person name="Komaki H."/>
            <person name="Tamura T."/>
        </authorList>
    </citation>
    <scope>NUCLEOTIDE SEQUENCE [LARGE SCALE GENOMIC DNA]</scope>
    <source>
        <strain evidence="3 6">NBRC 109435</strain>
    </source>
</reference>
<evidence type="ECO:0000313" key="3">
    <source>
        <dbReference type="EMBL" id="GIG31258.1"/>
    </source>
</evidence>
<evidence type="ECO:0000256" key="1">
    <source>
        <dbReference type="SAM" id="MobiDB-lite"/>
    </source>
</evidence>
<name>A0A7Y9FEC3_9CELL</name>
<dbReference type="AlphaFoldDB" id="A0A7Y9FEC3"/>
<dbReference type="InterPro" id="IPR042184">
    <property type="entry name" value="YqeY/Aim41_N"/>
</dbReference>
<sequence length="831" mass="87970">MHAPSRPSWQPSPAPARMLGRALSCAVVVGLAVVVPGTAASAIDSTEGLRVQDGTTYRLDLAGSVVHVEHVATITHEMSAEYYFPDHWVPVMAGAVGVTATRDDGTVLPVTMEPGDDVVRWAAVDLRPDLQAGQTQTVRVTYDLPAQEPRNPSFAQVNPAYATFPLFTAADPGLGSVRVEVPAGVDASVVGDGLQRTVDDDGTQVWTADAIEDSTWWANVVARDDAELVEELVFFNDIGVTVQAWPGDTAWLDLTTDLVERGLPVLRETIGRPWGTDGRLTVVETSTPYVYGYGGWYQHEESLIEVGDALDAHVVLHEMSHAWFNHELFDGRWINEALADEVAAVTMAELGMERPLPAPVDTGSAAALPLNAWEDADLGAPDAEETEEYGYGASFWLGHALVEEIGVEATGEVLAAAWDRDPTYPADTDESRHPHAIGWQGFLDLLEGVGGSTRATQLYRDLVVTDEQQALLDERAQAREAYAALVERGAGWAPPAALRDAMAAWRFDDAQALTRRVTKLLSAREALDADLAAIDVTTPASLQRTFETSTDLAALHGTLVDVRGAARSVARADAARAEAGPLAVVGLALHDVDGDVAAARTALAAGDWEGAARAADAADAGASGAARDGGLLVVLLVALAAAASSSVVVVRRRRRAALSAAGTVTGNDAASTASAGDDGGMSQTLSTLTADLTTAMKARDELRRDTLRQVIAAVRTEAKAGDVERELGEDEVLQVLAREVKKRRDTAETYTQVGATDRAARETAEAEVISTYLPARLTEAELEALVRDAVAEVGATSMRDMGAVMKVATERAGTSADGRTLSTMVRQALAG</sequence>
<dbReference type="PANTHER" id="PTHR28055">
    <property type="entry name" value="ALTERED INHERITANCE OF MITOCHONDRIA PROTEIN 41, MITOCHONDRIAL"/>
    <property type="match status" value="1"/>
</dbReference>
<dbReference type="SUPFAM" id="SSF55486">
    <property type="entry name" value="Metalloproteases ('zincins'), catalytic domain"/>
    <property type="match status" value="1"/>
</dbReference>
<dbReference type="EMBL" id="BONN01000001">
    <property type="protein sequence ID" value="GIG31258.1"/>
    <property type="molecule type" value="Genomic_DNA"/>
</dbReference>
<gene>
    <name evidence="4" type="ORF">BKA21_001284</name>
    <name evidence="3" type="ORF">Col01nite_04170</name>
</gene>
<reference evidence="4 5" key="1">
    <citation type="submission" date="2020-07" db="EMBL/GenBank/DDBJ databases">
        <title>Sequencing the genomes of 1000 actinobacteria strains.</title>
        <authorList>
            <person name="Klenk H.-P."/>
        </authorList>
    </citation>
    <scope>NUCLEOTIDE SEQUENCE [LARGE SCALE GENOMIC DNA]</scope>
    <source>
        <strain evidence="4 5">DSM 24482</strain>
    </source>
</reference>
<keyword evidence="2" id="KW-0472">Membrane</keyword>
<dbReference type="InterPro" id="IPR019004">
    <property type="entry name" value="YqeY/Aim41"/>
</dbReference>
<dbReference type="GO" id="GO:0016884">
    <property type="term" value="F:carbon-nitrogen ligase activity, with glutamine as amido-N-donor"/>
    <property type="evidence" value="ECO:0007669"/>
    <property type="project" value="InterPro"/>
</dbReference>
<keyword evidence="2" id="KW-1133">Transmembrane helix</keyword>
<evidence type="ECO:0000313" key="4">
    <source>
        <dbReference type="EMBL" id="NYD85735.1"/>
    </source>
</evidence>
<feature type="region of interest" description="Disordered" evidence="1">
    <location>
        <begin position="661"/>
        <end position="682"/>
    </location>
</feature>